<dbReference type="InterPro" id="IPR016186">
    <property type="entry name" value="C-type_lectin-like/link_sf"/>
</dbReference>
<reference evidence="5" key="2">
    <citation type="submission" date="2025-09" db="UniProtKB">
        <authorList>
            <consortium name="Ensembl"/>
        </authorList>
    </citation>
    <scope>IDENTIFICATION</scope>
</reference>
<dbReference type="CDD" id="cd03590">
    <property type="entry name" value="CLECT_DC-SIGN_like"/>
    <property type="match status" value="1"/>
</dbReference>
<dbReference type="PROSITE" id="PS00615">
    <property type="entry name" value="C_TYPE_LECTIN_1"/>
    <property type="match status" value="1"/>
</dbReference>
<dbReference type="Gene3D" id="3.10.100.10">
    <property type="entry name" value="Mannose-Binding Protein A, subunit A"/>
    <property type="match status" value="1"/>
</dbReference>
<proteinExistence type="predicted"/>
<keyword evidence="2" id="KW-1015">Disulfide bond</keyword>
<keyword evidence="3" id="KW-0175">Coiled coil</keyword>
<evidence type="ECO:0000256" key="2">
    <source>
        <dbReference type="ARBA" id="ARBA00023157"/>
    </source>
</evidence>
<dbReference type="SMART" id="SM00034">
    <property type="entry name" value="CLECT"/>
    <property type="match status" value="1"/>
</dbReference>
<dbReference type="GeneTree" id="ENSGT01020000230338"/>
<name>A0A8P4G2U7_DICLA</name>
<dbReference type="SUPFAM" id="SSF56436">
    <property type="entry name" value="C-type lectin-like"/>
    <property type="match status" value="1"/>
</dbReference>
<keyword evidence="6" id="KW-1185">Reference proteome</keyword>
<sequence>MEMVQLQTSYNNLTNEKDQLQTSYNNLTKERDQLQTSYNNLTKERNQLQTSYNNLTKGRDQLQTSYNNLTKGRDQLQTSYNNLTKERDQLQTSYNNLTKERDQLQTSYNNLTKGRDQLQTSYNNLTKERDQLQTSCFVSHCAQPGWVYFRGSFYQVSSLKKSWQQSRDDCLQKGADLLIINSREEQVSFCVSLFLNEIFTNKFKKYMWIGLTDSETEGRWKWVDGTPLTISYWASGEPNGKKGENCGDIKSHDAENSWNDEGCSSSLFWICEKKVRL</sequence>
<dbReference type="GO" id="GO:0030246">
    <property type="term" value="F:carbohydrate binding"/>
    <property type="evidence" value="ECO:0007669"/>
    <property type="project" value="UniProtKB-KW"/>
</dbReference>
<feature type="coiled-coil region" evidence="3">
    <location>
        <begin position="3"/>
        <end position="135"/>
    </location>
</feature>
<reference evidence="5" key="1">
    <citation type="submission" date="2025-08" db="UniProtKB">
        <authorList>
            <consortium name="Ensembl"/>
        </authorList>
    </citation>
    <scope>IDENTIFICATION</scope>
</reference>
<dbReference type="InterPro" id="IPR050111">
    <property type="entry name" value="C-type_lectin/snaclec_domain"/>
</dbReference>
<organism evidence="5 6">
    <name type="scientific">Dicentrarchus labrax</name>
    <name type="common">European seabass</name>
    <name type="synonym">Morone labrax</name>
    <dbReference type="NCBI Taxonomy" id="13489"/>
    <lineage>
        <taxon>Eukaryota</taxon>
        <taxon>Metazoa</taxon>
        <taxon>Chordata</taxon>
        <taxon>Craniata</taxon>
        <taxon>Vertebrata</taxon>
        <taxon>Euteleostomi</taxon>
        <taxon>Actinopterygii</taxon>
        <taxon>Neopterygii</taxon>
        <taxon>Teleostei</taxon>
        <taxon>Neoteleostei</taxon>
        <taxon>Acanthomorphata</taxon>
        <taxon>Eupercaria</taxon>
        <taxon>Moronidae</taxon>
        <taxon>Dicentrarchus</taxon>
    </lineage>
</organism>
<accession>A0A8P4G2U7</accession>
<dbReference type="Proteomes" id="UP000694389">
    <property type="component" value="Unassembled WGS sequence"/>
</dbReference>
<feature type="domain" description="C-type lectin" evidence="4">
    <location>
        <begin position="149"/>
        <end position="272"/>
    </location>
</feature>
<dbReference type="Pfam" id="PF00059">
    <property type="entry name" value="Lectin_C"/>
    <property type="match status" value="1"/>
</dbReference>
<dbReference type="InterPro" id="IPR018378">
    <property type="entry name" value="C-type_lectin_CS"/>
</dbReference>
<dbReference type="SUPFAM" id="SSF90257">
    <property type="entry name" value="Myosin rod fragments"/>
    <property type="match status" value="1"/>
</dbReference>
<dbReference type="InterPro" id="IPR001304">
    <property type="entry name" value="C-type_lectin-like"/>
</dbReference>
<protein>
    <recommendedName>
        <fullName evidence="4">C-type lectin domain-containing protein</fullName>
    </recommendedName>
</protein>
<dbReference type="InterPro" id="IPR033989">
    <property type="entry name" value="CD209-like_CTLD"/>
</dbReference>
<evidence type="ECO:0000313" key="6">
    <source>
        <dbReference type="Proteomes" id="UP000694389"/>
    </source>
</evidence>
<dbReference type="PROSITE" id="PS50041">
    <property type="entry name" value="C_TYPE_LECTIN_2"/>
    <property type="match status" value="1"/>
</dbReference>
<dbReference type="PANTHER" id="PTHR22803">
    <property type="entry name" value="MANNOSE, PHOSPHOLIPASE, LECTIN RECEPTOR RELATED"/>
    <property type="match status" value="1"/>
</dbReference>
<dbReference type="Gene3D" id="1.20.5.400">
    <property type="match status" value="3"/>
</dbReference>
<evidence type="ECO:0000256" key="3">
    <source>
        <dbReference type="SAM" id="Coils"/>
    </source>
</evidence>
<dbReference type="AlphaFoldDB" id="A0A8P4G2U7"/>
<evidence type="ECO:0000259" key="4">
    <source>
        <dbReference type="PROSITE" id="PS50041"/>
    </source>
</evidence>
<dbReference type="Ensembl" id="ENSDLAT00005088501.1">
    <property type="protein sequence ID" value="ENSDLAP00005071795.1"/>
    <property type="gene ID" value="ENSDLAG00005020533.2"/>
</dbReference>
<evidence type="ECO:0000256" key="1">
    <source>
        <dbReference type="ARBA" id="ARBA00022734"/>
    </source>
</evidence>
<evidence type="ECO:0000313" key="5">
    <source>
        <dbReference type="Ensembl" id="ENSDLAP00005071795.1"/>
    </source>
</evidence>
<dbReference type="InterPro" id="IPR016187">
    <property type="entry name" value="CTDL_fold"/>
</dbReference>
<keyword evidence="1" id="KW-0430">Lectin</keyword>